<evidence type="ECO:0000313" key="2">
    <source>
        <dbReference type="EMBL" id="GMF14842.1"/>
    </source>
</evidence>
<sequence length="450" mass="49637">MRLAGLPVDGEHAVNCDDNTHEEGDDKDLHDVALVGCPAVEKVVKEDSGDDAQDRRCKKWQHIVDGDGVEHDGACKSRHNKKSTVGSGDNTAWQPTDRAVQRSMCCGGTRKYFVRLLDSGSAMASERCQLTNKLESNHLSPTRHKKFRQGNEVVAENFRCIASVMTVPTRRSHRHEARTLAAIRNAQLPFLLSILDRRENDNRQRGLIAIALHTDGLGLLRRTPRIDEAEAELDGPQREPGDVRRQDERVADQRGVEPPAEAVHDRDDERHGRRRLGLDDAHDGGHRRRVHDHGGRNGDEAHGRADRVAGLARGAGERERSVDRHEHAHDQGPDEDLHGGALVVRPAVEEVGQDAAHDHAQHGRGEQRQHVVDGVRVVQQRVAVGVQQDARHDGHVARVAVLAPAVEVRHERDPQQERGDDGQHLGHDHGGVVSAHVKRRELGAPNGSGG</sequence>
<feature type="compositionally biased region" description="Basic and acidic residues" evidence="1">
    <location>
        <begin position="9"/>
        <end position="25"/>
    </location>
</feature>
<protein>
    <submittedName>
        <fullName evidence="2">Unnamed protein product</fullName>
    </submittedName>
</protein>
<reference evidence="2" key="1">
    <citation type="submission" date="2023-04" db="EMBL/GenBank/DDBJ databases">
        <title>Phytophthora lilii NBRC 32176.</title>
        <authorList>
            <person name="Ichikawa N."/>
            <person name="Sato H."/>
            <person name="Tonouchi N."/>
        </authorList>
    </citation>
    <scope>NUCLEOTIDE SEQUENCE</scope>
    <source>
        <strain evidence="2">NBRC 32176</strain>
    </source>
</reference>
<feature type="compositionally biased region" description="Polar residues" evidence="1">
    <location>
        <begin position="83"/>
        <end position="94"/>
    </location>
</feature>
<feature type="compositionally biased region" description="Basic and acidic residues" evidence="1">
    <location>
        <begin position="292"/>
        <end position="307"/>
    </location>
</feature>
<keyword evidence="3" id="KW-1185">Reference proteome</keyword>
<proteinExistence type="predicted"/>
<evidence type="ECO:0000256" key="1">
    <source>
        <dbReference type="SAM" id="MobiDB-lite"/>
    </source>
</evidence>
<accession>A0A9W6TL87</accession>
<dbReference type="AlphaFoldDB" id="A0A9W6TL87"/>
<gene>
    <name evidence="2" type="ORF">Plil01_000497100</name>
</gene>
<dbReference type="EMBL" id="BSXW01000207">
    <property type="protein sequence ID" value="GMF14842.1"/>
    <property type="molecule type" value="Genomic_DNA"/>
</dbReference>
<feature type="region of interest" description="Disordered" evidence="1">
    <location>
        <begin position="1"/>
        <end position="25"/>
    </location>
</feature>
<feature type="compositionally biased region" description="Basic and acidic residues" evidence="1">
    <location>
        <begin position="235"/>
        <end position="255"/>
    </location>
</feature>
<feature type="compositionally biased region" description="Basic and acidic residues" evidence="1">
    <location>
        <begin position="262"/>
        <end position="284"/>
    </location>
</feature>
<organism evidence="2 3">
    <name type="scientific">Phytophthora lilii</name>
    <dbReference type="NCBI Taxonomy" id="2077276"/>
    <lineage>
        <taxon>Eukaryota</taxon>
        <taxon>Sar</taxon>
        <taxon>Stramenopiles</taxon>
        <taxon>Oomycota</taxon>
        <taxon>Peronosporomycetes</taxon>
        <taxon>Peronosporales</taxon>
        <taxon>Peronosporaceae</taxon>
        <taxon>Phytophthora</taxon>
    </lineage>
</organism>
<comment type="caution">
    <text evidence="2">The sequence shown here is derived from an EMBL/GenBank/DDBJ whole genome shotgun (WGS) entry which is preliminary data.</text>
</comment>
<feature type="compositionally biased region" description="Basic and acidic residues" evidence="1">
    <location>
        <begin position="315"/>
        <end position="338"/>
    </location>
</feature>
<evidence type="ECO:0000313" key="3">
    <source>
        <dbReference type="Proteomes" id="UP001165083"/>
    </source>
</evidence>
<feature type="region of interest" description="Disordered" evidence="1">
    <location>
        <begin position="71"/>
        <end position="94"/>
    </location>
</feature>
<feature type="region of interest" description="Disordered" evidence="1">
    <location>
        <begin position="408"/>
        <end position="450"/>
    </location>
</feature>
<name>A0A9W6TL87_9STRA</name>
<feature type="compositionally biased region" description="Basic and acidic residues" evidence="1">
    <location>
        <begin position="408"/>
        <end position="430"/>
    </location>
</feature>
<feature type="region of interest" description="Disordered" evidence="1">
    <location>
        <begin position="228"/>
        <end position="338"/>
    </location>
</feature>
<dbReference type="Proteomes" id="UP001165083">
    <property type="component" value="Unassembled WGS sequence"/>
</dbReference>